<dbReference type="Proteomes" id="UP000599074">
    <property type="component" value="Unassembled WGS sequence"/>
</dbReference>
<dbReference type="EMBL" id="BOON01000002">
    <property type="protein sequence ID" value="GII20742.1"/>
    <property type="molecule type" value="Genomic_DNA"/>
</dbReference>
<gene>
    <name evidence="1" type="ORF">Pme01_03390</name>
</gene>
<name>A0A8J3T8T4_9ACTN</name>
<dbReference type="RefSeq" id="WP_168112998.1">
    <property type="nucleotide sequence ID" value="NZ_BOON01000002.1"/>
</dbReference>
<accession>A0A8J3T8T4</accession>
<sequence>MTSGWIAYVDESMRVGAGAYVLAAACLEVVECEDARRTVAGLAKPGQRFHWRQSSVPMQHKAVGVVAGLPALHLVVVAAPLDPRRQERGRRQCLRRLLFELENSGVGRVVMEAREQRLNARDIQAVDAFRAAGLIGPDIVVEHAYPAGPAGEPLLWVPDIVAGAIGGELDRGDPLAGQLSSVVTRYYIELN</sequence>
<reference evidence="1" key="1">
    <citation type="submission" date="2021-01" db="EMBL/GenBank/DDBJ databases">
        <title>Whole genome shotgun sequence of Planosporangium mesophilum NBRC 109066.</title>
        <authorList>
            <person name="Komaki H."/>
            <person name="Tamura T."/>
        </authorList>
    </citation>
    <scope>NUCLEOTIDE SEQUENCE</scope>
    <source>
        <strain evidence="1">NBRC 109066</strain>
    </source>
</reference>
<dbReference type="AlphaFoldDB" id="A0A8J3T8T4"/>
<organism evidence="1 2">
    <name type="scientific">Planosporangium mesophilum</name>
    <dbReference type="NCBI Taxonomy" id="689768"/>
    <lineage>
        <taxon>Bacteria</taxon>
        <taxon>Bacillati</taxon>
        <taxon>Actinomycetota</taxon>
        <taxon>Actinomycetes</taxon>
        <taxon>Micromonosporales</taxon>
        <taxon>Micromonosporaceae</taxon>
        <taxon>Planosporangium</taxon>
    </lineage>
</organism>
<evidence type="ECO:0008006" key="3">
    <source>
        <dbReference type="Google" id="ProtNLM"/>
    </source>
</evidence>
<evidence type="ECO:0000313" key="1">
    <source>
        <dbReference type="EMBL" id="GII20742.1"/>
    </source>
</evidence>
<protein>
    <recommendedName>
        <fullName evidence="3">DUF3800 domain-containing protein</fullName>
    </recommendedName>
</protein>
<proteinExistence type="predicted"/>
<evidence type="ECO:0000313" key="2">
    <source>
        <dbReference type="Proteomes" id="UP000599074"/>
    </source>
</evidence>
<comment type="caution">
    <text evidence="1">The sequence shown here is derived from an EMBL/GenBank/DDBJ whole genome shotgun (WGS) entry which is preliminary data.</text>
</comment>
<keyword evidence="2" id="KW-1185">Reference proteome</keyword>